<dbReference type="PROSITE" id="PS00194">
    <property type="entry name" value="THIOREDOXIN_1"/>
    <property type="match status" value="1"/>
</dbReference>
<evidence type="ECO:0000259" key="6">
    <source>
        <dbReference type="PROSITE" id="PS51352"/>
    </source>
</evidence>
<dbReference type="EMBL" id="JAKRVX010000004">
    <property type="protein sequence ID" value="MCL9817568.1"/>
    <property type="molecule type" value="Genomic_DNA"/>
</dbReference>
<dbReference type="GO" id="GO:0005737">
    <property type="term" value="C:cytoplasm"/>
    <property type="evidence" value="ECO:0007669"/>
    <property type="project" value="TreeGrafter"/>
</dbReference>
<dbReference type="InterPro" id="IPR005746">
    <property type="entry name" value="Thioredoxin"/>
</dbReference>
<sequence length="139" mass="15232">MTSQDEIDAIREQKRKALESRLDQSDSNATGSTTPTDPVHITSATRLSDITNTNRIVLVDFFAEWCGPCKMLEPTLDELAAESEAAIAKVDIDQHQQLATQYGVQGVPNLILFVDGSPAERVVGVQPKAQFEQLIARHA</sequence>
<dbReference type="PANTHER" id="PTHR45663:SF11">
    <property type="entry name" value="GEO12009P1"/>
    <property type="match status" value="1"/>
</dbReference>
<keyword evidence="3" id="KW-1015">Disulfide bond</keyword>
<evidence type="ECO:0000313" key="7">
    <source>
        <dbReference type="EMBL" id="MCL9817568.1"/>
    </source>
</evidence>
<accession>A0AAE3FY77</accession>
<evidence type="ECO:0000256" key="1">
    <source>
        <dbReference type="ARBA" id="ARBA00022448"/>
    </source>
</evidence>
<evidence type="ECO:0000256" key="4">
    <source>
        <dbReference type="ARBA" id="ARBA00023284"/>
    </source>
</evidence>
<dbReference type="InterPro" id="IPR036249">
    <property type="entry name" value="Thioredoxin-like_sf"/>
</dbReference>
<dbReference type="AlphaFoldDB" id="A0AAE3FY77"/>
<dbReference type="PANTHER" id="PTHR45663">
    <property type="entry name" value="GEO12009P1"/>
    <property type="match status" value="1"/>
</dbReference>
<keyword evidence="2" id="KW-0249">Electron transport</keyword>
<dbReference type="CDD" id="cd02947">
    <property type="entry name" value="TRX_family"/>
    <property type="match status" value="1"/>
</dbReference>
<dbReference type="SUPFAM" id="SSF52833">
    <property type="entry name" value="Thioredoxin-like"/>
    <property type="match status" value="1"/>
</dbReference>
<dbReference type="FunFam" id="3.40.30.10:FF:000001">
    <property type="entry name" value="Thioredoxin"/>
    <property type="match status" value="1"/>
</dbReference>
<dbReference type="RefSeq" id="WP_250584782.1">
    <property type="nucleotide sequence ID" value="NZ_JAKRVX010000004.1"/>
</dbReference>
<keyword evidence="4" id="KW-0676">Redox-active center</keyword>
<dbReference type="NCBIfam" id="TIGR01068">
    <property type="entry name" value="thioredoxin"/>
    <property type="match status" value="1"/>
</dbReference>
<reference evidence="7" key="1">
    <citation type="journal article" date="2022" name="Syst. Appl. Microbiol.">
        <title>Natronocalculus amylovorans gen. nov., sp. nov., and Natranaeroarchaeum aerophilus sp. nov., dominant culturable amylolytic natronoarchaea from hypersaline soda lakes in southwestern Siberia.</title>
        <authorList>
            <person name="Sorokin D.Y."/>
            <person name="Elcheninov A.G."/>
            <person name="Khizhniak T.V."/>
            <person name="Koenen M."/>
            <person name="Bale N.J."/>
            <person name="Damste J.S.S."/>
            <person name="Kublanov I.V."/>
        </authorList>
    </citation>
    <scope>NUCLEOTIDE SEQUENCE</scope>
    <source>
        <strain evidence="7">AArc-St2</strain>
    </source>
</reference>
<name>A0AAE3FY77_9EURY</name>
<feature type="compositionally biased region" description="Basic and acidic residues" evidence="5">
    <location>
        <begin position="8"/>
        <end position="24"/>
    </location>
</feature>
<dbReference type="InterPro" id="IPR017937">
    <property type="entry name" value="Thioredoxin_CS"/>
</dbReference>
<protein>
    <submittedName>
        <fullName evidence="7">Thioredoxin</fullName>
    </submittedName>
</protein>
<evidence type="ECO:0000256" key="3">
    <source>
        <dbReference type="ARBA" id="ARBA00023157"/>
    </source>
</evidence>
<feature type="compositionally biased region" description="Polar residues" evidence="5">
    <location>
        <begin position="25"/>
        <end position="40"/>
    </location>
</feature>
<reference evidence="7" key="2">
    <citation type="submission" date="2022-02" db="EMBL/GenBank/DDBJ databases">
        <authorList>
            <person name="Elcheninov A.G."/>
            <person name="Sorokin D.Y."/>
            <person name="Kublanov I.V."/>
        </authorList>
    </citation>
    <scope>NUCLEOTIDE SEQUENCE</scope>
    <source>
        <strain evidence="7">AArc-St2</strain>
    </source>
</reference>
<organism evidence="7 8">
    <name type="scientific">Natronocalculus amylovorans</name>
    <dbReference type="NCBI Taxonomy" id="2917812"/>
    <lineage>
        <taxon>Archaea</taxon>
        <taxon>Methanobacteriati</taxon>
        <taxon>Methanobacteriota</taxon>
        <taxon>Stenosarchaea group</taxon>
        <taxon>Halobacteria</taxon>
        <taxon>Halobacteriales</taxon>
        <taxon>Haloferacaceae</taxon>
        <taxon>Natronocalculus</taxon>
    </lineage>
</organism>
<proteinExistence type="predicted"/>
<dbReference type="Proteomes" id="UP001203207">
    <property type="component" value="Unassembled WGS sequence"/>
</dbReference>
<dbReference type="PRINTS" id="PR00421">
    <property type="entry name" value="THIOREDOXIN"/>
</dbReference>
<keyword evidence="1" id="KW-0813">Transport</keyword>
<evidence type="ECO:0000256" key="2">
    <source>
        <dbReference type="ARBA" id="ARBA00022982"/>
    </source>
</evidence>
<keyword evidence="8" id="KW-1185">Reference proteome</keyword>
<dbReference type="InterPro" id="IPR013766">
    <property type="entry name" value="Thioredoxin_domain"/>
</dbReference>
<feature type="domain" description="Thioredoxin" evidence="6">
    <location>
        <begin position="20"/>
        <end position="139"/>
    </location>
</feature>
<dbReference type="PROSITE" id="PS51352">
    <property type="entry name" value="THIOREDOXIN_2"/>
    <property type="match status" value="1"/>
</dbReference>
<comment type="caution">
    <text evidence="7">The sequence shown here is derived from an EMBL/GenBank/DDBJ whole genome shotgun (WGS) entry which is preliminary data.</text>
</comment>
<gene>
    <name evidence="7" type="primary">trxA</name>
    <name evidence="7" type="ORF">AArcSt2_11490</name>
</gene>
<evidence type="ECO:0000313" key="8">
    <source>
        <dbReference type="Proteomes" id="UP001203207"/>
    </source>
</evidence>
<evidence type="ECO:0000256" key="5">
    <source>
        <dbReference type="SAM" id="MobiDB-lite"/>
    </source>
</evidence>
<dbReference type="GO" id="GO:0015035">
    <property type="term" value="F:protein-disulfide reductase activity"/>
    <property type="evidence" value="ECO:0007669"/>
    <property type="project" value="InterPro"/>
</dbReference>
<feature type="region of interest" description="Disordered" evidence="5">
    <location>
        <begin position="1"/>
        <end position="40"/>
    </location>
</feature>
<dbReference type="Pfam" id="PF00085">
    <property type="entry name" value="Thioredoxin"/>
    <property type="match status" value="1"/>
</dbReference>
<dbReference type="Gene3D" id="3.40.30.10">
    <property type="entry name" value="Glutaredoxin"/>
    <property type="match status" value="1"/>
</dbReference>